<reference evidence="1" key="1">
    <citation type="submission" date="2023-02" db="EMBL/GenBank/DDBJ databases">
        <title>Polaribacter ponticola sp. nov., isolated from seawater.</title>
        <authorList>
            <person name="Baek J.H."/>
            <person name="Kim J.M."/>
            <person name="Choi D.G."/>
            <person name="Jeon C.O."/>
        </authorList>
    </citation>
    <scope>NUCLEOTIDE SEQUENCE</scope>
    <source>
        <strain evidence="1">MSW5</strain>
    </source>
</reference>
<evidence type="ECO:0000313" key="1">
    <source>
        <dbReference type="EMBL" id="MDD7914061.1"/>
    </source>
</evidence>
<evidence type="ECO:0008006" key="3">
    <source>
        <dbReference type="Google" id="ProtNLM"/>
    </source>
</evidence>
<organism evidence="1 2">
    <name type="scientific">Polaribacter ponticola</name>
    <dbReference type="NCBI Taxonomy" id="2978475"/>
    <lineage>
        <taxon>Bacteria</taxon>
        <taxon>Pseudomonadati</taxon>
        <taxon>Bacteroidota</taxon>
        <taxon>Flavobacteriia</taxon>
        <taxon>Flavobacteriales</taxon>
        <taxon>Flavobacteriaceae</taxon>
    </lineage>
</organism>
<dbReference type="Proteomes" id="UP001151478">
    <property type="component" value="Unassembled WGS sequence"/>
</dbReference>
<name>A0ABT5S7I6_9FLAO</name>
<keyword evidence="2" id="KW-1185">Reference proteome</keyword>
<dbReference type="EMBL" id="JAOSLC020000003">
    <property type="protein sequence ID" value="MDD7914061.1"/>
    <property type="molecule type" value="Genomic_DNA"/>
</dbReference>
<sequence length="256" mass="29843">MTKSKAKKEIERQYSLFWNGSFNAFSLNSDLEGSLKYLKLENEIAIKRHISNSGLTEKQIIASEGYLRDELKKIDQYPKTITPMILVYLTSTFEIFLKSIIRILLKFNPEPIKNNDKKIPLQTILASSDLDELLDLILEQITHDLGYKNISEQISYLNTKININLSFKKLKGLIANRRFINIEEIQEIFLIRNLVLHNGGIVNKQYLNLTNRQEYKEGEKIEVTKDDIQNYFTTIFHGTSAISRQSKLYIKEFKTK</sequence>
<comment type="caution">
    <text evidence="1">The sequence shown here is derived from an EMBL/GenBank/DDBJ whole genome shotgun (WGS) entry which is preliminary data.</text>
</comment>
<accession>A0ABT5S7I6</accession>
<proteinExistence type="predicted"/>
<evidence type="ECO:0000313" key="2">
    <source>
        <dbReference type="Proteomes" id="UP001151478"/>
    </source>
</evidence>
<protein>
    <recommendedName>
        <fullName evidence="3">RiboL-PSP-HEPN domain-containing protein</fullName>
    </recommendedName>
</protein>
<dbReference type="RefSeq" id="WP_265724732.1">
    <property type="nucleotide sequence ID" value="NZ_JAOSLC020000003.1"/>
</dbReference>
<gene>
    <name evidence="1" type="ORF">N5A56_006325</name>
</gene>